<dbReference type="Gene3D" id="2.60.120.10">
    <property type="entry name" value="Jelly Rolls"/>
    <property type="match status" value="1"/>
</dbReference>
<dbReference type="PANTHER" id="PTHR36114">
    <property type="entry name" value="16.7 KDA PROTEIN IN WHIE LOCUS"/>
    <property type="match status" value="1"/>
</dbReference>
<dbReference type="OrthoDB" id="301394at2157"/>
<gene>
    <name evidence="3" type="ORF">GRX03_00625</name>
</gene>
<feature type="region of interest" description="Disordered" evidence="1">
    <location>
        <begin position="100"/>
        <end position="121"/>
    </location>
</feature>
<sequence>MEKVNLDEAFASFSEQWDPRIAGELNGQAVKLAKVEGEFVWHSHDDADELFLVRSGTLRIELREQSDIVLDEGEFVVVPRGVEHRPVADQQADILLFEPAETTNTGDVDAEQTQTEQKYID</sequence>
<keyword evidence="4" id="KW-1185">Reference proteome</keyword>
<organism evidence="3 4">
    <name type="scientific">Halovenus carboxidivorans</name>
    <dbReference type="NCBI Taxonomy" id="2692199"/>
    <lineage>
        <taxon>Archaea</taxon>
        <taxon>Methanobacteriati</taxon>
        <taxon>Methanobacteriota</taxon>
        <taxon>Stenosarchaea group</taxon>
        <taxon>Halobacteria</taxon>
        <taxon>Halobacteriales</taxon>
        <taxon>Haloarculaceae</taxon>
        <taxon>Halovenus</taxon>
    </lineage>
</organism>
<proteinExistence type="predicted"/>
<dbReference type="SUPFAM" id="SSF51182">
    <property type="entry name" value="RmlC-like cupins"/>
    <property type="match status" value="1"/>
</dbReference>
<evidence type="ECO:0000259" key="2">
    <source>
        <dbReference type="Pfam" id="PF07883"/>
    </source>
</evidence>
<feature type="domain" description="Cupin type-2" evidence="2">
    <location>
        <begin position="35"/>
        <end position="92"/>
    </location>
</feature>
<accession>A0A6B0SX18</accession>
<dbReference type="EMBL" id="WUUT01000001">
    <property type="protein sequence ID" value="MXR50114.1"/>
    <property type="molecule type" value="Genomic_DNA"/>
</dbReference>
<evidence type="ECO:0000313" key="3">
    <source>
        <dbReference type="EMBL" id="MXR50114.1"/>
    </source>
</evidence>
<dbReference type="AlphaFoldDB" id="A0A6B0SX18"/>
<dbReference type="PANTHER" id="PTHR36114:SF1">
    <property type="entry name" value="16.7 KDA PROTEIN IN WHIE LOCUS"/>
    <property type="match status" value="1"/>
</dbReference>
<dbReference type="RefSeq" id="WP_159762275.1">
    <property type="nucleotide sequence ID" value="NZ_WUUT01000001.1"/>
</dbReference>
<protein>
    <submittedName>
        <fullName evidence="3">Cupin domain-containing protein</fullName>
    </submittedName>
</protein>
<dbReference type="CDD" id="cd02226">
    <property type="entry name" value="cupin_YdbB-like"/>
    <property type="match status" value="1"/>
</dbReference>
<dbReference type="InterPro" id="IPR014710">
    <property type="entry name" value="RmlC-like_jellyroll"/>
</dbReference>
<name>A0A6B0SX18_9EURY</name>
<dbReference type="InterPro" id="IPR011051">
    <property type="entry name" value="RmlC_Cupin_sf"/>
</dbReference>
<reference evidence="3 4" key="1">
    <citation type="submission" date="2019-12" db="EMBL/GenBank/DDBJ databases">
        <title>Isolation and characterization of three novel carbon monoxide-oxidizing members of Halobacteria from salione crusts and soils.</title>
        <authorList>
            <person name="Myers M.R."/>
            <person name="King G.M."/>
        </authorList>
    </citation>
    <scope>NUCLEOTIDE SEQUENCE [LARGE SCALE GENOMIC DNA]</scope>
    <source>
        <strain evidence="3 4">WSH3</strain>
    </source>
</reference>
<evidence type="ECO:0000256" key="1">
    <source>
        <dbReference type="SAM" id="MobiDB-lite"/>
    </source>
</evidence>
<feature type="compositionally biased region" description="Polar residues" evidence="1">
    <location>
        <begin position="101"/>
        <end position="121"/>
    </location>
</feature>
<evidence type="ECO:0000313" key="4">
    <source>
        <dbReference type="Proteomes" id="UP000466535"/>
    </source>
</evidence>
<dbReference type="Pfam" id="PF07883">
    <property type="entry name" value="Cupin_2"/>
    <property type="match status" value="1"/>
</dbReference>
<comment type="caution">
    <text evidence="3">The sequence shown here is derived from an EMBL/GenBank/DDBJ whole genome shotgun (WGS) entry which is preliminary data.</text>
</comment>
<dbReference type="Proteomes" id="UP000466535">
    <property type="component" value="Unassembled WGS sequence"/>
</dbReference>
<dbReference type="InterPro" id="IPR013096">
    <property type="entry name" value="Cupin_2"/>
</dbReference>
<dbReference type="InterPro" id="IPR052044">
    <property type="entry name" value="PKS_Associated_Protein"/>
</dbReference>